<dbReference type="Proteomes" id="UP000193920">
    <property type="component" value="Unassembled WGS sequence"/>
</dbReference>
<dbReference type="PANTHER" id="PTHR40050:SF1">
    <property type="entry name" value="INNER SPORE COAT PROTEIN H"/>
    <property type="match status" value="1"/>
</dbReference>
<evidence type="ECO:0000259" key="5">
    <source>
        <dbReference type="PROSITE" id="PS51763"/>
    </source>
</evidence>
<feature type="compositionally biased region" description="Basic and acidic residues" evidence="4">
    <location>
        <begin position="490"/>
        <end position="499"/>
    </location>
</feature>
<dbReference type="InterPro" id="IPR014867">
    <property type="entry name" value="Spore_coat_CotH_CotH2/3/7"/>
</dbReference>
<feature type="region of interest" description="Disordered" evidence="4">
    <location>
        <begin position="490"/>
        <end position="510"/>
    </location>
</feature>
<dbReference type="Pfam" id="PF08757">
    <property type="entry name" value="CotH"/>
    <property type="match status" value="1"/>
</dbReference>
<dbReference type="GO" id="GO:0016787">
    <property type="term" value="F:hydrolase activity"/>
    <property type="evidence" value="ECO:0007669"/>
    <property type="project" value="UniProtKB-KW"/>
</dbReference>
<gene>
    <name evidence="6" type="ORF">LY90DRAFT_21290</name>
</gene>
<dbReference type="PROSITE" id="PS51763">
    <property type="entry name" value="CBM10"/>
    <property type="match status" value="2"/>
</dbReference>
<dbReference type="PANTHER" id="PTHR40050">
    <property type="entry name" value="INNER SPORE COAT PROTEIN H"/>
    <property type="match status" value="1"/>
</dbReference>
<sequence length="605" mass="70446">MKEKSVLPPWNAGDVGEKYGTNNATLEFLIDGTDYRVELQPGEFSFVLGGKFTRNFAKPGYNLKIENGDLFEVKSLRLRSGYRDNSLMREKLSSDMFYKMGVPTTSTNYIRVEVNGENLGLYIATNKIKKDFIKRYYGEKNTNNLYECRIDRTRFEDFSVAEKCDNIKEELVDKRDDIRKFNEAINNAKSIDDIKDIIDVETFLKTICFEFLTLAWDHFLVYNHNYFWYKKPDGKWTIILNDFDETWAQDLWTTIYRGEGLSEEQTYVDKSYIPDADGLPWANFPNFSIRDCDMGHKIIKLLIYDNEEQWREIVGEVVKNYFNPTILFKRIEEIKELIYDDVVINRTINPETGKFIGCFNTEGFDPKWNMTHFEEGINYVNWANNPDQARSYGLKFFIEERFKYICHTYGINPETLELIQPRPAVAFWGIVNKYSFYWGEGELFNDEFITWSFPDLDKEDYKQESYNADPIKNAKPSNYVIPLTVHEMAEAEENPKDNGSDNATTTTAVAEPTSTVEDSACWSEKLGYPCCVSSCYVYESDNEGEWGYEDNHWCGISSSCSNDVCWSKKFGYDCCNGCTSYEEDSNGKWGYEENKWCGIVSENCN</sequence>
<dbReference type="Pfam" id="PF02013">
    <property type="entry name" value="CBM_10"/>
    <property type="match status" value="2"/>
</dbReference>
<dbReference type="EMBL" id="MCOG01000113">
    <property type="protein sequence ID" value="ORY44584.1"/>
    <property type="molecule type" value="Genomic_DNA"/>
</dbReference>
<protein>
    <recommendedName>
        <fullName evidence="5">CBM10 domain-containing protein</fullName>
    </recommendedName>
</protein>
<dbReference type="OrthoDB" id="2130105at2759"/>
<reference evidence="6 7" key="1">
    <citation type="submission" date="2016-08" db="EMBL/GenBank/DDBJ databases">
        <title>A Parts List for Fungal Cellulosomes Revealed by Comparative Genomics.</title>
        <authorList>
            <consortium name="DOE Joint Genome Institute"/>
            <person name="Haitjema C.H."/>
            <person name="Gilmore S.P."/>
            <person name="Henske J.K."/>
            <person name="Solomon K.V."/>
            <person name="De Groot R."/>
            <person name="Kuo A."/>
            <person name="Mondo S.J."/>
            <person name="Salamov A.A."/>
            <person name="Labutti K."/>
            <person name="Zhao Z."/>
            <person name="Chiniquy J."/>
            <person name="Barry K."/>
            <person name="Brewer H.M."/>
            <person name="Purvine S.O."/>
            <person name="Wright A.T."/>
            <person name="Boxma B."/>
            <person name="Van Alen T."/>
            <person name="Hackstein J.H."/>
            <person name="Baker S.E."/>
            <person name="Grigoriev I.V."/>
            <person name="O'Malley M.A."/>
        </authorList>
    </citation>
    <scope>NUCLEOTIDE SEQUENCE [LARGE SCALE GENOMIC DNA]</scope>
    <source>
        <strain evidence="6 7">G1</strain>
    </source>
</reference>
<comment type="caution">
    <text evidence="6">The sequence shown here is derived from an EMBL/GenBank/DDBJ whole genome shotgun (WGS) entry which is preliminary data.</text>
</comment>
<dbReference type="InterPro" id="IPR002883">
    <property type="entry name" value="CBM10/Dockerin_dom"/>
</dbReference>
<keyword evidence="2" id="KW-0677">Repeat</keyword>
<dbReference type="AlphaFoldDB" id="A0A1Y2CCM5"/>
<proteinExistence type="predicted"/>
<evidence type="ECO:0000256" key="3">
    <source>
        <dbReference type="ARBA" id="ARBA00022801"/>
    </source>
</evidence>
<dbReference type="SUPFAM" id="SSF64571">
    <property type="entry name" value="Cellulose docking domain, dockering"/>
    <property type="match status" value="2"/>
</dbReference>
<organism evidence="6 7">
    <name type="scientific">Neocallimastix californiae</name>
    <dbReference type="NCBI Taxonomy" id="1754190"/>
    <lineage>
        <taxon>Eukaryota</taxon>
        <taxon>Fungi</taxon>
        <taxon>Fungi incertae sedis</taxon>
        <taxon>Chytridiomycota</taxon>
        <taxon>Chytridiomycota incertae sedis</taxon>
        <taxon>Neocallimastigomycetes</taxon>
        <taxon>Neocallimastigales</taxon>
        <taxon>Neocallimastigaceae</taxon>
        <taxon>Neocallimastix</taxon>
    </lineage>
</organism>
<keyword evidence="3" id="KW-0378">Hydrolase</keyword>
<evidence type="ECO:0000256" key="4">
    <source>
        <dbReference type="SAM" id="MobiDB-lite"/>
    </source>
</evidence>
<evidence type="ECO:0000256" key="2">
    <source>
        <dbReference type="ARBA" id="ARBA00022737"/>
    </source>
</evidence>
<evidence type="ECO:0000313" key="7">
    <source>
        <dbReference type="Proteomes" id="UP000193920"/>
    </source>
</evidence>
<feature type="domain" description="CBM10" evidence="5">
    <location>
        <begin position="520"/>
        <end position="557"/>
    </location>
</feature>
<keyword evidence="7" id="KW-1185">Reference proteome</keyword>
<accession>A0A1Y2CCM5</accession>
<dbReference type="Gene3D" id="3.90.1220.10">
    <property type="entry name" value="Cellulose docking domain, dockering"/>
    <property type="match status" value="2"/>
</dbReference>
<name>A0A1Y2CCM5_9FUNG</name>
<keyword evidence="1" id="KW-0732">Signal</keyword>
<dbReference type="InterPro" id="IPR009034">
    <property type="entry name" value="Dockerin_dom_fun_sf"/>
</dbReference>
<evidence type="ECO:0000313" key="6">
    <source>
        <dbReference type="EMBL" id="ORY44584.1"/>
    </source>
</evidence>
<feature type="domain" description="CBM10" evidence="5">
    <location>
        <begin position="564"/>
        <end position="600"/>
    </location>
</feature>
<evidence type="ECO:0000256" key="1">
    <source>
        <dbReference type="ARBA" id="ARBA00022729"/>
    </source>
</evidence>